<evidence type="ECO:0000256" key="5">
    <source>
        <dbReference type="ARBA" id="ARBA00022840"/>
    </source>
</evidence>
<evidence type="ECO:0000259" key="8">
    <source>
        <dbReference type="PROSITE" id="PS51192"/>
    </source>
</evidence>
<dbReference type="CDD" id="cd18787">
    <property type="entry name" value="SF2_C_DEAD"/>
    <property type="match status" value="1"/>
</dbReference>
<dbReference type="InterPro" id="IPR001650">
    <property type="entry name" value="Helicase_C-like"/>
</dbReference>
<dbReference type="PROSITE" id="PS00039">
    <property type="entry name" value="DEAD_ATP_HELICASE"/>
    <property type="match status" value="1"/>
</dbReference>
<evidence type="ECO:0000256" key="4">
    <source>
        <dbReference type="ARBA" id="ARBA00022806"/>
    </source>
</evidence>
<keyword evidence="4 7" id="KW-0347">Helicase</keyword>
<keyword evidence="5 7" id="KW-0067">ATP-binding</keyword>
<name>A0AAJ6VYR3_9ACAR</name>
<keyword evidence="3 7" id="KW-0378">Hydrolase</keyword>
<dbReference type="KEGG" id="goe:100907714"/>
<dbReference type="SUPFAM" id="SSF52540">
    <property type="entry name" value="P-loop containing nucleoside triphosphate hydrolases"/>
    <property type="match status" value="1"/>
</dbReference>
<dbReference type="GO" id="GO:0005524">
    <property type="term" value="F:ATP binding"/>
    <property type="evidence" value="ECO:0007669"/>
    <property type="project" value="UniProtKB-KW"/>
</dbReference>
<dbReference type="RefSeq" id="XP_003744155.1">
    <property type="nucleotide sequence ID" value="XM_003744107.2"/>
</dbReference>
<evidence type="ECO:0000259" key="9">
    <source>
        <dbReference type="PROSITE" id="PS51194"/>
    </source>
</evidence>
<dbReference type="InterPro" id="IPR000629">
    <property type="entry name" value="RNA-helicase_DEAD-box_CS"/>
</dbReference>
<dbReference type="GO" id="GO:0003676">
    <property type="term" value="F:nucleic acid binding"/>
    <property type="evidence" value="ECO:0007669"/>
    <property type="project" value="InterPro"/>
</dbReference>
<gene>
    <name evidence="11" type="primary">LOC100907714</name>
</gene>
<dbReference type="Pfam" id="PF00271">
    <property type="entry name" value="Helicase_C"/>
    <property type="match status" value="1"/>
</dbReference>
<dbReference type="PANTHER" id="PTHR47958">
    <property type="entry name" value="ATP-DEPENDENT RNA HELICASE DBP3"/>
    <property type="match status" value="1"/>
</dbReference>
<dbReference type="GO" id="GO:0003724">
    <property type="term" value="F:RNA helicase activity"/>
    <property type="evidence" value="ECO:0007669"/>
    <property type="project" value="UniProtKB-EC"/>
</dbReference>
<reference evidence="11" key="1">
    <citation type="submission" date="2025-08" db="UniProtKB">
        <authorList>
            <consortium name="RefSeq"/>
        </authorList>
    </citation>
    <scope>IDENTIFICATION</scope>
</reference>
<dbReference type="Gene3D" id="3.40.50.300">
    <property type="entry name" value="P-loop containing nucleotide triphosphate hydrolases"/>
    <property type="match status" value="2"/>
</dbReference>
<dbReference type="SMART" id="SM00490">
    <property type="entry name" value="HELICc"/>
    <property type="match status" value="1"/>
</dbReference>
<dbReference type="FunFam" id="3.40.50.300:FF:000079">
    <property type="entry name" value="probable ATP-dependent RNA helicase DDX17"/>
    <property type="match status" value="1"/>
</dbReference>
<evidence type="ECO:0000313" key="10">
    <source>
        <dbReference type="Proteomes" id="UP000694867"/>
    </source>
</evidence>
<dbReference type="Pfam" id="PF00270">
    <property type="entry name" value="DEAD"/>
    <property type="match status" value="1"/>
</dbReference>
<accession>A0AAJ6VYR3</accession>
<dbReference type="InterPro" id="IPR011545">
    <property type="entry name" value="DEAD/DEAH_box_helicase_dom"/>
</dbReference>
<comment type="similarity">
    <text evidence="7">Belongs to the DEAD box helicase family.</text>
</comment>
<dbReference type="EC" id="3.6.4.13" evidence="1"/>
<dbReference type="GO" id="GO:0016787">
    <property type="term" value="F:hydrolase activity"/>
    <property type="evidence" value="ECO:0007669"/>
    <property type="project" value="UniProtKB-KW"/>
</dbReference>
<protein>
    <recommendedName>
        <fullName evidence="1">RNA helicase</fullName>
        <ecNumber evidence="1">3.6.4.13</ecNumber>
    </recommendedName>
</protein>
<evidence type="ECO:0000256" key="3">
    <source>
        <dbReference type="ARBA" id="ARBA00022801"/>
    </source>
</evidence>
<proteinExistence type="inferred from homology"/>
<organism evidence="10 11">
    <name type="scientific">Galendromus occidentalis</name>
    <name type="common">western predatory mite</name>
    <dbReference type="NCBI Taxonomy" id="34638"/>
    <lineage>
        <taxon>Eukaryota</taxon>
        <taxon>Metazoa</taxon>
        <taxon>Ecdysozoa</taxon>
        <taxon>Arthropoda</taxon>
        <taxon>Chelicerata</taxon>
        <taxon>Arachnida</taxon>
        <taxon>Acari</taxon>
        <taxon>Parasitiformes</taxon>
        <taxon>Mesostigmata</taxon>
        <taxon>Gamasina</taxon>
        <taxon>Phytoseioidea</taxon>
        <taxon>Phytoseiidae</taxon>
        <taxon>Typhlodrominae</taxon>
        <taxon>Galendromus</taxon>
    </lineage>
</organism>
<comment type="catalytic activity">
    <reaction evidence="6">
        <text>ATP + H2O = ADP + phosphate + H(+)</text>
        <dbReference type="Rhea" id="RHEA:13065"/>
        <dbReference type="ChEBI" id="CHEBI:15377"/>
        <dbReference type="ChEBI" id="CHEBI:15378"/>
        <dbReference type="ChEBI" id="CHEBI:30616"/>
        <dbReference type="ChEBI" id="CHEBI:43474"/>
        <dbReference type="ChEBI" id="CHEBI:456216"/>
        <dbReference type="EC" id="3.6.4.13"/>
    </reaction>
</comment>
<keyword evidence="2 7" id="KW-0547">Nucleotide-binding</keyword>
<feature type="domain" description="Helicase C-terminal" evidence="9">
    <location>
        <begin position="300"/>
        <end position="460"/>
    </location>
</feature>
<evidence type="ECO:0000256" key="6">
    <source>
        <dbReference type="ARBA" id="ARBA00047984"/>
    </source>
</evidence>
<keyword evidence="10" id="KW-1185">Reference proteome</keyword>
<dbReference type="AlphaFoldDB" id="A0AAJ6VYR3"/>
<dbReference type="SMART" id="SM00487">
    <property type="entry name" value="DEXDc"/>
    <property type="match status" value="1"/>
</dbReference>
<evidence type="ECO:0000256" key="7">
    <source>
        <dbReference type="RuleBase" id="RU000492"/>
    </source>
</evidence>
<evidence type="ECO:0000256" key="2">
    <source>
        <dbReference type="ARBA" id="ARBA00022741"/>
    </source>
</evidence>
<dbReference type="Proteomes" id="UP000694867">
    <property type="component" value="Unplaced"/>
</dbReference>
<dbReference type="GeneID" id="100907714"/>
<evidence type="ECO:0000313" key="11">
    <source>
        <dbReference type="RefSeq" id="XP_003744155.1"/>
    </source>
</evidence>
<evidence type="ECO:0000256" key="1">
    <source>
        <dbReference type="ARBA" id="ARBA00012552"/>
    </source>
</evidence>
<dbReference type="PROSITE" id="PS51192">
    <property type="entry name" value="HELICASE_ATP_BIND_1"/>
    <property type="match status" value="1"/>
</dbReference>
<feature type="domain" description="Helicase ATP-binding" evidence="8">
    <location>
        <begin position="112"/>
        <end position="287"/>
    </location>
</feature>
<dbReference type="InterPro" id="IPR014001">
    <property type="entry name" value="Helicase_ATP-bd"/>
</dbReference>
<dbReference type="InterPro" id="IPR027417">
    <property type="entry name" value="P-loop_NTPase"/>
</dbReference>
<dbReference type="PROSITE" id="PS51194">
    <property type="entry name" value="HELICASE_CTER"/>
    <property type="match status" value="1"/>
</dbReference>
<sequence>MLKLRVFFRPVFLSRAYRTSTERSLRDAEDGDDTAPLRHREVVKDVYEESETTASRSADEIEDFRKKHNVTIKGDAPNPVLTMDEIKLPEKMSKLFAGRGLRTPTPIQSLCWPLALKGKDLIGVAQTGSGKTLGYLVPSALHIVRQPNVGHPGPTALVLAPTRELVQQIASVSADWLLPSMRIRHVPVYGGASRLVQMNDMRRGFDICVATPGRLLDFIQGREVSLSNTSFLVLDEADRMLDMGFEPQIRDIIESMRPDRQTLMFSATWPQDVRSLARDFMSADATRINIGSTELCANDNITQELQFVSNEDQKTDLLFNILEQNSRDKILIFAATQRRVTHLAMKIIRNGFRCVESHGGLSLAKRERALQLFKGHCNIMVATDVAARGLDVQNIKVVVNYDFPQTIEDYVHRIGRTGRVEAKGRAFTFFSPENASFAKALAGVLTRSGHEIPDKLVEYIDNNAPSPSFRRNFVKKPTNFRMSRASDWRRDSRSFRPY</sequence>